<evidence type="ECO:0000256" key="3">
    <source>
        <dbReference type="ARBA" id="ARBA00022475"/>
    </source>
</evidence>
<evidence type="ECO:0000256" key="6">
    <source>
        <dbReference type="ARBA" id="ARBA00023136"/>
    </source>
</evidence>
<keyword evidence="3" id="KW-1003">Cell membrane</keyword>
<dbReference type="SUPFAM" id="SSF103473">
    <property type="entry name" value="MFS general substrate transporter"/>
    <property type="match status" value="1"/>
</dbReference>
<dbReference type="PRINTS" id="PR01036">
    <property type="entry name" value="TCRTETB"/>
</dbReference>
<sequence>MERKWWTLVAVCSATFMLLLDITIVVVALPDIQRVLHTSFGEVQWVVDAYALTLAALLLTAGSLADRYGRRLLFLIGLGVFTAGSALCAAAQTPTMLVASRALQGVGGAVLFATSLALLAMNFHGRERGVAFGVWGAVTGISTALGPILGGLITSGVSWRGIFWVNLPIGAAAIAITLWKVTESRAPHAHRPDLPGFATLTAGLVALVYGLIRASEQGWGDGGVLTCFVLAAVLLVAFIVVETRVAHPMFDLSLLRIPTFLGGSVAAFAMNGSLFAMLLYLTVYLQNALGYSALQAGLRVLILSATAMVVSTVAGRASTRLPVRWLIGPGLVLVGVGLLLMAGLDADSGWTHLIPGFIVAGAGSGLVNPPLASTAVGVVHPFRSGMASGVNTTFRQVGIAVGTAAYGSIFAAQLADGLGDRLAGVPELAGRGEQIADAVRGGGAGEVIGAAPAAVRGTLAEAIDAGFAGALNDLFVTSGILAIAGGVLALVLIRAKDFAAVPQQADLAGAGATGASPAAANLAVASPAAARPATATPEGASPTA</sequence>
<evidence type="ECO:0000256" key="2">
    <source>
        <dbReference type="ARBA" id="ARBA00022448"/>
    </source>
</evidence>
<comment type="caution">
    <text evidence="9">The sequence shown here is derived from an EMBL/GenBank/DDBJ whole genome shotgun (WGS) entry which is preliminary data.</text>
</comment>
<feature type="transmembrane region" description="Helical" evidence="7">
    <location>
        <begin position="325"/>
        <end position="344"/>
    </location>
</feature>
<dbReference type="InterPro" id="IPR004638">
    <property type="entry name" value="EmrB-like"/>
</dbReference>
<dbReference type="InterPro" id="IPR036259">
    <property type="entry name" value="MFS_trans_sf"/>
</dbReference>
<dbReference type="Proteomes" id="UP000604475">
    <property type="component" value="Unassembled WGS sequence"/>
</dbReference>
<keyword evidence="4 7" id="KW-0812">Transmembrane</keyword>
<feature type="domain" description="Major facilitator superfamily (MFS) profile" evidence="8">
    <location>
        <begin position="7"/>
        <end position="497"/>
    </location>
</feature>
<keyword evidence="10" id="KW-1185">Reference proteome</keyword>
<keyword evidence="5 7" id="KW-1133">Transmembrane helix</keyword>
<gene>
    <name evidence="9" type="ORF">I7412_07290</name>
</gene>
<dbReference type="EMBL" id="JAEACQ010000153">
    <property type="protein sequence ID" value="MBL7626972.1"/>
    <property type="molecule type" value="Genomic_DNA"/>
</dbReference>
<name>A0A937UML4_9ACTN</name>
<dbReference type="Pfam" id="PF07690">
    <property type="entry name" value="MFS_1"/>
    <property type="match status" value="1"/>
</dbReference>
<feature type="transmembrane region" description="Helical" evidence="7">
    <location>
        <begin position="72"/>
        <end position="92"/>
    </location>
</feature>
<organism evidence="9 10">
    <name type="scientific">Frankia nepalensis</name>
    <dbReference type="NCBI Taxonomy" id="1836974"/>
    <lineage>
        <taxon>Bacteria</taxon>
        <taxon>Bacillati</taxon>
        <taxon>Actinomycetota</taxon>
        <taxon>Actinomycetes</taxon>
        <taxon>Frankiales</taxon>
        <taxon>Frankiaceae</taxon>
        <taxon>Frankia</taxon>
    </lineage>
</organism>
<comment type="subcellular location">
    <subcellularLocation>
        <location evidence="1">Cell membrane</location>
        <topology evidence="1">Multi-pass membrane protein</topology>
    </subcellularLocation>
</comment>
<dbReference type="GO" id="GO:0005886">
    <property type="term" value="C:plasma membrane"/>
    <property type="evidence" value="ECO:0007669"/>
    <property type="project" value="UniProtKB-SubCell"/>
</dbReference>
<dbReference type="CDD" id="cd17321">
    <property type="entry name" value="MFS_MMR_MDR_like"/>
    <property type="match status" value="1"/>
</dbReference>
<dbReference type="Gene3D" id="1.20.1250.20">
    <property type="entry name" value="MFS general substrate transporter like domains"/>
    <property type="match status" value="1"/>
</dbReference>
<evidence type="ECO:0000256" key="4">
    <source>
        <dbReference type="ARBA" id="ARBA00022692"/>
    </source>
</evidence>
<feature type="transmembrane region" description="Helical" evidence="7">
    <location>
        <begin position="293"/>
        <end position="313"/>
    </location>
</feature>
<feature type="transmembrane region" description="Helical" evidence="7">
    <location>
        <begin position="218"/>
        <end position="241"/>
    </location>
</feature>
<dbReference type="PROSITE" id="PS50850">
    <property type="entry name" value="MFS"/>
    <property type="match status" value="1"/>
</dbReference>
<evidence type="ECO:0000313" key="9">
    <source>
        <dbReference type="EMBL" id="MBL7626972.1"/>
    </source>
</evidence>
<reference evidence="9" key="1">
    <citation type="submission" date="2020-12" db="EMBL/GenBank/DDBJ databases">
        <title>Genomic characterization of non-nitrogen-fixing Frankia strains.</title>
        <authorList>
            <person name="Carlos-Shanley C."/>
            <person name="Guerra T."/>
            <person name="Hahn D."/>
        </authorList>
    </citation>
    <scope>NUCLEOTIDE SEQUENCE</scope>
    <source>
        <strain evidence="9">CN6</strain>
    </source>
</reference>
<dbReference type="Gene3D" id="1.20.1720.10">
    <property type="entry name" value="Multidrug resistance protein D"/>
    <property type="match status" value="1"/>
</dbReference>
<evidence type="ECO:0000256" key="5">
    <source>
        <dbReference type="ARBA" id="ARBA00022989"/>
    </source>
</evidence>
<accession>A0A937UML4</accession>
<feature type="transmembrane region" description="Helical" evidence="7">
    <location>
        <begin position="194"/>
        <end position="212"/>
    </location>
</feature>
<keyword evidence="2" id="KW-0813">Transport</keyword>
<dbReference type="GO" id="GO:0022857">
    <property type="term" value="F:transmembrane transporter activity"/>
    <property type="evidence" value="ECO:0007669"/>
    <property type="project" value="InterPro"/>
</dbReference>
<feature type="transmembrane region" description="Helical" evidence="7">
    <location>
        <begin position="98"/>
        <end position="120"/>
    </location>
</feature>
<feature type="transmembrane region" description="Helical" evidence="7">
    <location>
        <begin position="7"/>
        <end position="29"/>
    </location>
</feature>
<evidence type="ECO:0000256" key="1">
    <source>
        <dbReference type="ARBA" id="ARBA00004651"/>
    </source>
</evidence>
<evidence type="ECO:0000256" key="7">
    <source>
        <dbReference type="SAM" id="Phobius"/>
    </source>
</evidence>
<dbReference type="RefSeq" id="WP_203002789.1">
    <property type="nucleotide sequence ID" value="NZ_JADWYU010000197.1"/>
</dbReference>
<feature type="transmembrane region" description="Helical" evidence="7">
    <location>
        <begin position="474"/>
        <end position="493"/>
    </location>
</feature>
<feature type="transmembrane region" description="Helical" evidence="7">
    <location>
        <begin position="49"/>
        <end position="65"/>
    </location>
</feature>
<evidence type="ECO:0000313" key="10">
    <source>
        <dbReference type="Proteomes" id="UP000604475"/>
    </source>
</evidence>
<feature type="transmembrane region" description="Helical" evidence="7">
    <location>
        <begin position="253"/>
        <end position="281"/>
    </location>
</feature>
<proteinExistence type="predicted"/>
<evidence type="ECO:0000259" key="8">
    <source>
        <dbReference type="PROSITE" id="PS50850"/>
    </source>
</evidence>
<feature type="transmembrane region" description="Helical" evidence="7">
    <location>
        <begin position="132"/>
        <end position="155"/>
    </location>
</feature>
<keyword evidence="6 7" id="KW-0472">Membrane</keyword>
<dbReference type="InterPro" id="IPR020846">
    <property type="entry name" value="MFS_dom"/>
</dbReference>
<dbReference type="PANTHER" id="PTHR42718:SF49">
    <property type="entry name" value="EXPORT PROTEIN"/>
    <property type="match status" value="1"/>
</dbReference>
<dbReference type="AlphaFoldDB" id="A0A937UML4"/>
<protein>
    <submittedName>
        <fullName evidence="9">MFS transporter</fullName>
    </submittedName>
</protein>
<dbReference type="PANTHER" id="PTHR42718">
    <property type="entry name" value="MAJOR FACILITATOR SUPERFAMILY MULTIDRUG TRANSPORTER MFSC"/>
    <property type="match status" value="1"/>
</dbReference>
<dbReference type="InterPro" id="IPR011701">
    <property type="entry name" value="MFS"/>
</dbReference>
<dbReference type="NCBIfam" id="TIGR00711">
    <property type="entry name" value="efflux_EmrB"/>
    <property type="match status" value="1"/>
</dbReference>
<feature type="transmembrane region" description="Helical" evidence="7">
    <location>
        <begin position="161"/>
        <end position="182"/>
    </location>
</feature>